<protein>
    <submittedName>
        <fullName evidence="1">Uncharacterized protein</fullName>
    </submittedName>
</protein>
<dbReference type="EMBL" id="JEMA01001240">
    <property type="protein sequence ID" value="KYF60904.1"/>
    <property type="molecule type" value="Genomic_DNA"/>
</dbReference>
<proteinExistence type="predicted"/>
<organism evidence="1 2">
    <name type="scientific">Sorangium cellulosum</name>
    <name type="common">Polyangium cellulosum</name>
    <dbReference type="NCBI Taxonomy" id="56"/>
    <lineage>
        <taxon>Bacteria</taxon>
        <taxon>Pseudomonadati</taxon>
        <taxon>Myxococcota</taxon>
        <taxon>Polyangia</taxon>
        <taxon>Polyangiales</taxon>
        <taxon>Polyangiaceae</taxon>
        <taxon>Sorangium</taxon>
    </lineage>
</organism>
<accession>A0A150PYX1</accession>
<gene>
    <name evidence="1" type="ORF">BE15_43535</name>
</gene>
<evidence type="ECO:0000313" key="1">
    <source>
        <dbReference type="EMBL" id="KYF60904.1"/>
    </source>
</evidence>
<reference evidence="1 2" key="1">
    <citation type="submission" date="2014-02" db="EMBL/GenBank/DDBJ databases">
        <title>The small core and large imbalanced accessory genome model reveals a collaborative survival strategy of Sorangium cellulosum strains in nature.</title>
        <authorList>
            <person name="Han K."/>
            <person name="Peng R."/>
            <person name="Blom J."/>
            <person name="Li Y.-Z."/>
        </authorList>
    </citation>
    <scope>NUCLEOTIDE SEQUENCE [LARGE SCALE GENOMIC DNA]</scope>
    <source>
        <strain evidence="1 2">So0008-312</strain>
    </source>
</reference>
<dbReference type="Proteomes" id="UP000075260">
    <property type="component" value="Unassembled WGS sequence"/>
</dbReference>
<name>A0A150PYX1_SORCE</name>
<dbReference type="AlphaFoldDB" id="A0A150PYX1"/>
<evidence type="ECO:0000313" key="2">
    <source>
        <dbReference type="Proteomes" id="UP000075260"/>
    </source>
</evidence>
<sequence>MRLVESARDLLQIEHHLVWRQCLLFANKRSELLTSEQVHHQERRPRGLVNPGIGDADEVIALDVTRDLSFEFETAPQIRMLD</sequence>
<comment type="caution">
    <text evidence="1">The sequence shown here is derived from an EMBL/GenBank/DDBJ whole genome shotgun (WGS) entry which is preliminary data.</text>
</comment>